<evidence type="ECO:0000313" key="1">
    <source>
        <dbReference type="EMBL" id="KAJ8004310.1"/>
    </source>
</evidence>
<dbReference type="Proteomes" id="UP001157502">
    <property type="component" value="Chromosome 12"/>
</dbReference>
<evidence type="ECO:0000313" key="2">
    <source>
        <dbReference type="Proteomes" id="UP001157502"/>
    </source>
</evidence>
<accession>A0ACC2GLI5</accession>
<organism evidence="1 2">
    <name type="scientific">Dallia pectoralis</name>
    <name type="common">Alaska blackfish</name>
    <dbReference type="NCBI Taxonomy" id="75939"/>
    <lineage>
        <taxon>Eukaryota</taxon>
        <taxon>Metazoa</taxon>
        <taxon>Chordata</taxon>
        <taxon>Craniata</taxon>
        <taxon>Vertebrata</taxon>
        <taxon>Euteleostomi</taxon>
        <taxon>Actinopterygii</taxon>
        <taxon>Neopterygii</taxon>
        <taxon>Teleostei</taxon>
        <taxon>Protacanthopterygii</taxon>
        <taxon>Esociformes</taxon>
        <taxon>Umbridae</taxon>
        <taxon>Dallia</taxon>
    </lineage>
</organism>
<keyword evidence="2" id="KW-1185">Reference proteome</keyword>
<proteinExistence type="predicted"/>
<reference evidence="1" key="1">
    <citation type="submission" date="2021-05" db="EMBL/GenBank/DDBJ databases">
        <authorList>
            <person name="Pan Q."/>
            <person name="Jouanno E."/>
            <person name="Zahm M."/>
            <person name="Klopp C."/>
            <person name="Cabau C."/>
            <person name="Louis A."/>
            <person name="Berthelot C."/>
            <person name="Parey E."/>
            <person name="Roest Crollius H."/>
            <person name="Montfort J."/>
            <person name="Robinson-Rechavi M."/>
            <person name="Bouchez O."/>
            <person name="Lampietro C."/>
            <person name="Lopez Roques C."/>
            <person name="Donnadieu C."/>
            <person name="Postlethwait J."/>
            <person name="Bobe J."/>
            <person name="Dillon D."/>
            <person name="Chandos A."/>
            <person name="von Hippel F."/>
            <person name="Guiguen Y."/>
        </authorList>
    </citation>
    <scope>NUCLEOTIDE SEQUENCE</scope>
    <source>
        <strain evidence="1">YG-Jan2019</strain>
    </source>
</reference>
<gene>
    <name evidence="1" type="ORF">DPEC_G00157800</name>
</gene>
<dbReference type="EMBL" id="CM055739">
    <property type="protein sequence ID" value="KAJ8004310.1"/>
    <property type="molecule type" value="Genomic_DNA"/>
</dbReference>
<sequence length="277" mass="31659">MAATDELETFLKSRNIPDNILIKLNDDKIDVNVIALMTDEELGQYINRYGDRLALRAFCRQRALTNSTSETVKSALMHRVREKIEGRPSANSDTAEHRPIGNKHAVKDTRRVEMGWLHFEKCEYHQVQTKGGGGTRHLSVQKTVNVGELLEIGKDVFFPDGHSAKGPTGKFDFDIRDLSQKSLPHDCTVNQLYEKTKLRMLRIYTCSRHKDTPIILSDASSDFEHNDERPVRNKSRRRHHKRTKTTNKDHPEKSSDSDAAPTDSVQETCDRVSSSRY</sequence>
<name>A0ACC2GLI5_DALPE</name>
<comment type="caution">
    <text evidence="1">The sequence shown here is derived from an EMBL/GenBank/DDBJ whole genome shotgun (WGS) entry which is preliminary data.</text>
</comment>
<protein>
    <submittedName>
        <fullName evidence="1">Uncharacterized protein</fullName>
    </submittedName>
</protein>